<evidence type="ECO:0000313" key="3">
    <source>
        <dbReference type="Proteomes" id="UP000256478"/>
    </source>
</evidence>
<feature type="signal peptide" evidence="1">
    <location>
        <begin position="1"/>
        <end position="21"/>
    </location>
</feature>
<keyword evidence="1" id="KW-0732">Signal</keyword>
<evidence type="ECO:0008006" key="4">
    <source>
        <dbReference type="Google" id="ProtNLM"/>
    </source>
</evidence>
<gene>
    <name evidence="2" type="ORF">DXX93_14860</name>
</gene>
<evidence type="ECO:0000313" key="2">
    <source>
        <dbReference type="EMBL" id="REL27709.1"/>
    </source>
</evidence>
<feature type="chain" id="PRO_5017816591" description="DUF305 domain-containing protein" evidence="1">
    <location>
        <begin position="22"/>
        <end position="166"/>
    </location>
</feature>
<dbReference type="OrthoDB" id="6310278at2"/>
<reference evidence="2 3" key="1">
    <citation type="submission" date="2018-08" db="EMBL/GenBank/DDBJ databases">
        <title>Thalassotalea euphylliae genome.</title>
        <authorList>
            <person name="Summers S."/>
            <person name="Rice S.A."/>
            <person name="Freckelton M.L."/>
            <person name="Nedved B.T."/>
            <person name="Hadfield M.G."/>
        </authorList>
    </citation>
    <scope>NUCLEOTIDE SEQUENCE [LARGE SCALE GENOMIC DNA]</scope>
    <source>
        <strain evidence="2 3">H1</strain>
    </source>
</reference>
<accession>A0A3E0TTB1</accession>
<evidence type="ECO:0000256" key="1">
    <source>
        <dbReference type="SAM" id="SignalP"/>
    </source>
</evidence>
<dbReference type="AlphaFoldDB" id="A0A3E0TTB1"/>
<protein>
    <recommendedName>
        <fullName evidence="4">DUF305 domain-containing protein</fullName>
    </recommendedName>
</protein>
<dbReference type="Proteomes" id="UP000256478">
    <property type="component" value="Unassembled WGS sequence"/>
</dbReference>
<organism evidence="2 3">
    <name type="scientific">Thalassotalea euphylliae</name>
    <dbReference type="NCBI Taxonomy" id="1655234"/>
    <lineage>
        <taxon>Bacteria</taxon>
        <taxon>Pseudomonadati</taxon>
        <taxon>Pseudomonadota</taxon>
        <taxon>Gammaproteobacteria</taxon>
        <taxon>Alteromonadales</taxon>
        <taxon>Colwelliaceae</taxon>
        <taxon>Thalassotalea</taxon>
    </lineage>
</organism>
<sequence>MKKLALGLSLAASLVSTVASAHAHKTDHWDSYQHLAKEIAASVDSAPIAMLAKKSAELTTLSTKLIPAFVAKQPICQEYLGAALAAANDMMKLSLDEIERDYHADGKLPAVKSAACYHAKDLLVHPATMAVIAKTSGDSKETRKQIEHELEEVLEHFSQVKQAAGL</sequence>
<dbReference type="RefSeq" id="WP_116008779.1">
    <property type="nucleotide sequence ID" value="NZ_QUOU01000001.1"/>
</dbReference>
<comment type="caution">
    <text evidence="2">The sequence shown here is derived from an EMBL/GenBank/DDBJ whole genome shotgun (WGS) entry which is preliminary data.</text>
</comment>
<dbReference type="EMBL" id="QUOU01000001">
    <property type="protein sequence ID" value="REL27709.1"/>
    <property type="molecule type" value="Genomic_DNA"/>
</dbReference>
<name>A0A3E0TTB1_9GAMM</name>
<proteinExistence type="predicted"/>